<dbReference type="Pfam" id="PF20563">
    <property type="entry name" value="DUF6773"/>
    <property type="match status" value="1"/>
</dbReference>
<organism evidence="2 3">
    <name type="scientific">Bacillus atrophaeus (strain 1942)</name>
    <dbReference type="NCBI Taxonomy" id="720555"/>
    <lineage>
        <taxon>Bacteria</taxon>
        <taxon>Bacillati</taxon>
        <taxon>Bacillota</taxon>
        <taxon>Bacilli</taxon>
        <taxon>Bacillales</taxon>
        <taxon>Bacillaceae</taxon>
        <taxon>Bacillus</taxon>
    </lineage>
</organism>
<feature type="transmembrane region" description="Helical" evidence="1">
    <location>
        <begin position="127"/>
        <end position="150"/>
    </location>
</feature>
<gene>
    <name evidence="2" type="ordered locus">BATR1942_20160</name>
</gene>
<protein>
    <submittedName>
        <fullName evidence="2">YcgB</fullName>
    </submittedName>
</protein>
<accession>A0ABN3ZMA0</accession>
<keyword evidence="3" id="KW-1185">Reference proteome</keyword>
<sequence length="157" mass="18399">MNKLRNRFSSLNEKTERVKEKEHRIWAEVGKLGFALTLLDVIIRGLLLDEPFKEWSGSLAVFFIITFYYCIRALIAGVLLPKIDSEEKKRKRVKEQLIESIAAALIITWFTMYHIGFPHTFTGWFKFLLLCLLCGAVLFLIRYIIVILLFKRSNKRS</sequence>
<dbReference type="EMBL" id="CP002207">
    <property type="protein sequence ID" value="ADP34947.1"/>
    <property type="molecule type" value="Genomic_DNA"/>
</dbReference>
<reference evidence="2 3" key="1">
    <citation type="journal article" date="2011" name="Front. Microbiol.">
        <title>Genomic signatures of strain selection and enhancement in Bacillus atrophaeus var. globigii, a historical biowarfare simulant.</title>
        <authorList>
            <person name="Gibbons H.S."/>
            <person name="Broomall S.M."/>
            <person name="McNew L.A."/>
            <person name="Daligault H."/>
            <person name="Chapman C."/>
            <person name="Bruce D."/>
            <person name="Karavis M."/>
            <person name="Krepps M."/>
            <person name="McGregor P.A."/>
            <person name="Hong C."/>
            <person name="Park K.H."/>
            <person name="Akmal A."/>
            <person name="Feldman A."/>
            <person name="Lin J.S."/>
            <person name="Chang W.E."/>
            <person name="Higgs B.W."/>
            <person name="Demirev P."/>
            <person name="Lindquist J."/>
            <person name="Liem A."/>
            <person name="Fochler E."/>
            <person name="Read T.D."/>
            <person name="Tapia R."/>
            <person name="Johnson S."/>
            <person name="Bishop-Lilly K.A."/>
            <person name="Detter C."/>
            <person name="Han C."/>
            <person name="Sozhamannan S."/>
            <person name="Rosenzweig C.N."/>
            <person name="Skowronski E.W."/>
        </authorList>
    </citation>
    <scope>NUCLEOTIDE SEQUENCE [LARGE SCALE GENOMIC DNA]</scope>
    <source>
        <strain evidence="2 3">1942</strain>
    </source>
</reference>
<evidence type="ECO:0000313" key="3">
    <source>
        <dbReference type="Proteomes" id="UP000006867"/>
    </source>
</evidence>
<dbReference type="Proteomes" id="UP000006867">
    <property type="component" value="Chromosome"/>
</dbReference>
<dbReference type="RefSeq" id="WP_003328024.1">
    <property type="nucleotide sequence ID" value="NC_014639.1"/>
</dbReference>
<evidence type="ECO:0000313" key="2">
    <source>
        <dbReference type="EMBL" id="ADP34947.1"/>
    </source>
</evidence>
<feature type="transmembrane region" description="Helical" evidence="1">
    <location>
        <begin position="29"/>
        <end position="47"/>
    </location>
</feature>
<name>A0ABN3ZMA0_BACA1</name>
<keyword evidence="1" id="KW-1133">Transmembrane helix</keyword>
<evidence type="ECO:0000256" key="1">
    <source>
        <dbReference type="SAM" id="Phobius"/>
    </source>
</evidence>
<keyword evidence="1" id="KW-0812">Transmembrane</keyword>
<proteinExistence type="predicted"/>
<keyword evidence="1" id="KW-0472">Membrane</keyword>
<dbReference type="InterPro" id="IPR046664">
    <property type="entry name" value="DUF6773"/>
</dbReference>
<feature type="transmembrane region" description="Helical" evidence="1">
    <location>
        <begin position="101"/>
        <end position="121"/>
    </location>
</feature>
<feature type="transmembrane region" description="Helical" evidence="1">
    <location>
        <begin position="59"/>
        <end position="80"/>
    </location>
</feature>